<dbReference type="InterPro" id="IPR029063">
    <property type="entry name" value="SAM-dependent_MTases_sf"/>
</dbReference>
<organism evidence="12 13">
    <name type="scientific">Lingula anatina</name>
    <name type="common">Brachiopod</name>
    <name type="synonym">Lingula unguis</name>
    <dbReference type="NCBI Taxonomy" id="7574"/>
    <lineage>
        <taxon>Eukaryota</taxon>
        <taxon>Metazoa</taxon>
        <taxon>Spiralia</taxon>
        <taxon>Lophotrochozoa</taxon>
        <taxon>Brachiopoda</taxon>
        <taxon>Linguliformea</taxon>
        <taxon>Lingulata</taxon>
        <taxon>Lingulida</taxon>
        <taxon>Linguloidea</taxon>
        <taxon>Lingulidae</taxon>
        <taxon>Lingula</taxon>
    </lineage>
</organism>
<dbReference type="PROSITE" id="PS50174">
    <property type="entry name" value="G_PATCH"/>
    <property type="match status" value="1"/>
</dbReference>
<evidence type="ECO:0000259" key="11">
    <source>
        <dbReference type="PROSITE" id="PS51613"/>
    </source>
</evidence>
<evidence type="ECO:0000259" key="10">
    <source>
        <dbReference type="PROSITE" id="PS50174"/>
    </source>
</evidence>
<gene>
    <name evidence="13" type="primary">LOC106177770</name>
</gene>
<dbReference type="AlphaFoldDB" id="A0A1S3K135"/>
<dbReference type="GO" id="GO:0004483">
    <property type="term" value="F:methyltransferase cap1 activity"/>
    <property type="evidence" value="ECO:0007669"/>
    <property type="project" value="UniProtKB-UniRule"/>
</dbReference>
<evidence type="ECO:0000313" key="13">
    <source>
        <dbReference type="RefSeq" id="XP_013416099.1"/>
    </source>
</evidence>
<comment type="catalytic activity">
    <reaction evidence="7 8">
        <text>a 5'-end (N(7)-methyl 5'-triphosphoguanosine)-ribonucleoside in mRNA + S-adenosyl-L-methionine = a 5'-end (N(7)-methyl 5'-triphosphoguanosine)-(2'-O-methyl-ribonucleoside) in mRNA + S-adenosyl-L-homocysteine + H(+)</text>
        <dbReference type="Rhea" id="RHEA:67020"/>
        <dbReference type="Rhea" id="RHEA-COMP:17167"/>
        <dbReference type="Rhea" id="RHEA-COMP:17168"/>
        <dbReference type="ChEBI" id="CHEBI:15378"/>
        <dbReference type="ChEBI" id="CHEBI:57856"/>
        <dbReference type="ChEBI" id="CHEBI:59789"/>
        <dbReference type="ChEBI" id="CHEBI:156461"/>
        <dbReference type="ChEBI" id="CHEBI:167609"/>
        <dbReference type="EC" id="2.1.1.57"/>
    </reaction>
</comment>
<dbReference type="Gene3D" id="3.40.50.12760">
    <property type="match status" value="1"/>
</dbReference>
<dbReference type="InterPro" id="IPR000467">
    <property type="entry name" value="G_patch_dom"/>
</dbReference>
<evidence type="ECO:0000256" key="9">
    <source>
        <dbReference type="SAM" id="MobiDB-lite"/>
    </source>
</evidence>
<feature type="region of interest" description="Disordered" evidence="9">
    <location>
        <begin position="1"/>
        <end position="62"/>
    </location>
</feature>
<dbReference type="InterPro" id="IPR050851">
    <property type="entry name" value="mRNA_Cap_2O-Ribose_MeTrfase"/>
</dbReference>
<evidence type="ECO:0000256" key="4">
    <source>
        <dbReference type="ARBA" id="ARBA00022603"/>
    </source>
</evidence>
<dbReference type="Gene3D" id="2.20.70.10">
    <property type="match status" value="1"/>
</dbReference>
<comment type="subcellular location">
    <subcellularLocation>
        <location evidence="8">Nucleus</location>
    </subcellularLocation>
</comment>
<dbReference type="SMART" id="SM00443">
    <property type="entry name" value="G_patch"/>
    <property type="match status" value="1"/>
</dbReference>
<evidence type="ECO:0000256" key="8">
    <source>
        <dbReference type="RuleBase" id="RU368012"/>
    </source>
</evidence>
<feature type="domain" description="RrmJ-type SAM-dependent 2'-O-MTase" evidence="11">
    <location>
        <begin position="202"/>
        <end position="416"/>
    </location>
</feature>
<dbReference type="InParanoid" id="A0A1S3K135"/>
<dbReference type="Gene3D" id="3.30.470.30">
    <property type="entry name" value="DNA ligase/mRNA capping enzyme"/>
    <property type="match status" value="1"/>
</dbReference>
<dbReference type="STRING" id="7574.A0A1S3K135"/>
<keyword evidence="8" id="KW-0506">mRNA capping</keyword>
<dbReference type="GO" id="GO:0016556">
    <property type="term" value="P:mRNA modification"/>
    <property type="evidence" value="ECO:0007669"/>
    <property type="project" value="UniProtKB-UniRule"/>
</dbReference>
<keyword evidence="12" id="KW-1185">Reference proteome</keyword>
<proteinExistence type="predicted"/>
<keyword evidence="8" id="KW-0808">Transferase</keyword>
<dbReference type="GO" id="GO:0032259">
    <property type="term" value="P:methylation"/>
    <property type="evidence" value="ECO:0007669"/>
    <property type="project" value="UniProtKB-KW"/>
</dbReference>
<keyword evidence="5 8" id="KW-0507">mRNA processing</keyword>
<dbReference type="FunFam" id="3.40.50.12760:FF:000004">
    <property type="entry name" value="FtsJ-like methyltransferase"/>
    <property type="match status" value="1"/>
</dbReference>
<dbReference type="Pfam" id="PF01585">
    <property type="entry name" value="G-patch"/>
    <property type="match status" value="1"/>
</dbReference>
<evidence type="ECO:0000256" key="7">
    <source>
        <dbReference type="ARBA" id="ARBA00049042"/>
    </source>
</evidence>
<dbReference type="InterPro" id="IPR002877">
    <property type="entry name" value="RNA_MeTrfase_FtsJ_dom"/>
</dbReference>
<dbReference type="InterPro" id="IPR001202">
    <property type="entry name" value="WW_dom"/>
</dbReference>
<dbReference type="SUPFAM" id="SSF56091">
    <property type="entry name" value="DNA ligase/mRNA capping enzyme, catalytic domain"/>
    <property type="match status" value="1"/>
</dbReference>
<dbReference type="OrthoDB" id="10251234at2759"/>
<accession>A0A1S3K135</accession>
<reference evidence="13" key="1">
    <citation type="submission" date="2025-08" db="UniProtKB">
        <authorList>
            <consortium name="RefSeq"/>
        </authorList>
    </citation>
    <scope>IDENTIFICATION</scope>
    <source>
        <tissue evidence="13">Gonads</tissue>
    </source>
</reference>
<sequence>MFHGQGNLSDDSDEDSGGMTIDEGWKKGGFGAKKRVLHVETNEEGNAVEPPTKKKKGAEYSSKAQKMMAKMGYKEGSGLGLNKQGRVDPVEASKQRGRRGLGLQLGAFEPADVEWSWEDVSAKETVEWMPSCTDPVPSIDTMESWMREGKKKLTIDDETQFCTESVLQDVLKCKSMFDILEPEEMRRARTRSNPYETIRGAIFLNRAAVKMANMDAVLDFMFTNPKDREGRSVVGPNELLYFADVCAGPGGFSEYILWRKKWHAKGFGFTLKGPCDFKLEDFLAAPSEMFEPYYGVNDDGDIYRPENLISLQKFVLENTNNKGVHFVMADGGFSVEGQENIQEILSKRLYLCQFLAALMLLRDGGHFVCKLFDIFTAYSVGLVYLMYKAFEHVAIFKPVTSRPANSERYIVCKYKRQDAQAVTDYMYHINLALEKMGSTSDNDIIEVVPDNVMRSDHKFVDYIITSNDNLGIKQALNLAKIQAFAKNPDLYEERQSLMRAECLETWQIPDSVRTAASKVEAKTKFKELIKGENTDYFKHTPAVLDQTKLNCMKSVFDYRCYVVGGNQRLFLLSLGRAHIYKWDGRPETPWRKLEEIKLELPKDTLLEGELVQELKGEGKGQRKLMTFHVLDAMFICGDDIRQEHFNVRIEKLRLFVKALSKPSRSDLAPVRVKDIYRFEEISELFDSLEMKSVKGSSFPRLCYCNSSGCHFLPSGVFFVKTVKDPWVMSFSRSSNRKYYFNKKNGESMFATPPESIADVRDTLLQRVFWPWESGVKVHEKQEKCDPDKLSKNQLLQYVHQKTVDKKR</sequence>
<dbReference type="EC" id="2.1.1.57" evidence="2 8"/>
<dbReference type="SMART" id="SM00456">
    <property type="entry name" value="WW"/>
    <property type="match status" value="1"/>
</dbReference>
<dbReference type="SUPFAM" id="SSF53335">
    <property type="entry name" value="S-adenosyl-L-methionine-dependent methyltransferases"/>
    <property type="match status" value="1"/>
</dbReference>
<dbReference type="PROSITE" id="PS51613">
    <property type="entry name" value="SAM_MT_RRMJ"/>
    <property type="match status" value="1"/>
</dbReference>
<evidence type="ECO:0000256" key="2">
    <source>
        <dbReference type="ARBA" id="ARBA00011923"/>
    </source>
</evidence>
<comment type="function">
    <text evidence="8">S-adenosyl-L-methionine-dependent methyltransferase that mediates RNA cap1 2'-O-ribose methylation to the 5'-cap structure of RNAs. Methylates the ribose of the first nucleotide of a m(7)GpppG-capped mRNA to produce m(7)GpppNmp (cap1).</text>
</comment>
<dbReference type="InterPro" id="IPR025816">
    <property type="entry name" value="RrmJ-type_MeTrfase"/>
</dbReference>
<keyword evidence="8" id="KW-0539">Nucleus</keyword>
<evidence type="ECO:0000256" key="3">
    <source>
        <dbReference type="ARBA" id="ARBA00021136"/>
    </source>
</evidence>
<dbReference type="Proteomes" id="UP000085678">
    <property type="component" value="Unplaced"/>
</dbReference>
<dbReference type="GO" id="GO:0006370">
    <property type="term" value="P:7-methylguanosine mRNA capping"/>
    <property type="evidence" value="ECO:0007669"/>
    <property type="project" value="UniProtKB-UniRule"/>
</dbReference>
<dbReference type="GO" id="GO:0003676">
    <property type="term" value="F:nucleic acid binding"/>
    <property type="evidence" value="ECO:0007669"/>
    <property type="project" value="UniProtKB-UniRule"/>
</dbReference>
<dbReference type="CDD" id="cd00201">
    <property type="entry name" value="WW"/>
    <property type="match status" value="1"/>
</dbReference>
<evidence type="ECO:0000256" key="6">
    <source>
        <dbReference type="ARBA" id="ARBA00022691"/>
    </source>
</evidence>
<dbReference type="OMA" id="CTLFLCK"/>
<evidence type="ECO:0000256" key="1">
    <source>
        <dbReference type="ARBA" id="ARBA00002664"/>
    </source>
</evidence>
<feature type="domain" description="G-patch" evidence="10">
    <location>
        <begin position="60"/>
        <end position="106"/>
    </location>
</feature>
<dbReference type="GO" id="GO:0005737">
    <property type="term" value="C:cytoplasm"/>
    <property type="evidence" value="ECO:0007669"/>
    <property type="project" value="TreeGrafter"/>
</dbReference>
<dbReference type="Pfam" id="PF01728">
    <property type="entry name" value="FtsJ"/>
    <property type="match status" value="1"/>
</dbReference>
<dbReference type="GeneID" id="106177770"/>
<evidence type="ECO:0000313" key="12">
    <source>
        <dbReference type="Proteomes" id="UP000085678"/>
    </source>
</evidence>
<dbReference type="KEGG" id="lak:106177770"/>
<comment type="function">
    <text evidence="1">S-adenosyl-L-methionine-dependent methyltransferase that mediates mRNA cap1 2'-O-ribose methylation to the 5'-cap structure of mRNAs. Methylates the ribose of the first nucleotide of a m(7)GpppG-capped mRNA and small nuclear RNA (snRNA) to produce m(7)GpppRm (cap1). Displays a preference for cap0 transcripts. Cap1 modification is linked to higher levels of translation. May be involved in the interferon response pathway.</text>
</comment>
<keyword evidence="6 8" id="KW-0949">S-adenosyl-L-methionine</keyword>
<dbReference type="PANTHER" id="PTHR16121:SF0">
    <property type="entry name" value="CAP-SPECIFIC MRNA (NUCLEOSIDE-2'-O-)-METHYLTRANSFERASE 1"/>
    <property type="match status" value="1"/>
</dbReference>
<name>A0A1S3K135_LINAN</name>
<dbReference type="GO" id="GO:0005634">
    <property type="term" value="C:nucleus"/>
    <property type="evidence" value="ECO:0007669"/>
    <property type="project" value="UniProtKB-SubCell"/>
</dbReference>
<keyword evidence="4 8" id="KW-0489">Methyltransferase</keyword>
<dbReference type="FunCoup" id="A0A1S3K135">
    <property type="interactions" value="3164"/>
</dbReference>
<evidence type="ECO:0000256" key="5">
    <source>
        <dbReference type="ARBA" id="ARBA00022664"/>
    </source>
</evidence>
<dbReference type="PANTHER" id="PTHR16121">
    <property type="entry name" value="CAP-SPECIFIC MRNA (NUCLEOSIDE-2'-O-)-METHYLTRANSFERASE 1-RELATED"/>
    <property type="match status" value="1"/>
</dbReference>
<dbReference type="RefSeq" id="XP_013416099.1">
    <property type="nucleotide sequence ID" value="XM_013560645.1"/>
</dbReference>
<protein>
    <recommendedName>
        <fullName evidence="3 8">Cap-specific mRNA (nucleoside-2'-O-)-methyltransferase 1</fullName>
        <ecNumber evidence="2 8">2.1.1.57</ecNumber>
    </recommendedName>
    <alternativeName>
        <fullName evidence="8">Cap1 2'O-ribose methyltransferase 1</fullName>
    </alternativeName>
</protein>